<evidence type="ECO:0000256" key="1">
    <source>
        <dbReference type="ARBA" id="ARBA00000644"/>
    </source>
</evidence>
<dbReference type="GO" id="GO:0042802">
    <property type="term" value="F:identical protein binding"/>
    <property type="evidence" value="ECO:0007669"/>
    <property type="project" value="TreeGrafter"/>
</dbReference>
<organism evidence="7 8">
    <name type="scientific">Candidatus Avimonoglobus intestinipullorum</name>
    <dbReference type="NCBI Taxonomy" id="2840699"/>
    <lineage>
        <taxon>Bacteria</taxon>
        <taxon>Bacillati</taxon>
        <taxon>Bacillota</taxon>
        <taxon>Clostridia</taxon>
        <taxon>Eubacteriales</taxon>
        <taxon>Candidatus Avimonoglobus</taxon>
    </lineage>
</organism>
<dbReference type="FunFam" id="3.40.50.1360:FF:000003">
    <property type="entry name" value="Glucosamine-6-phosphate deaminase"/>
    <property type="match status" value="1"/>
</dbReference>
<dbReference type="AlphaFoldDB" id="A0A9D1LVS9"/>
<dbReference type="EC" id="3.5.99.6" evidence="5"/>
<feature type="active site" description="Proton acceptor; for ring-opening step" evidence="5">
    <location>
        <position position="138"/>
    </location>
</feature>
<feature type="active site" description="For ring-opening step" evidence="5">
    <location>
        <position position="143"/>
    </location>
</feature>
<dbReference type="SUPFAM" id="SSF100950">
    <property type="entry name" value="NagB/RpiA/CoA transferase-like"/>
    <property type="match status" value="1"/>
</dbReference>
<feature type="active site" description="Proton acceptor; for enolization step" evidence="5">
    <location>
        <position position="67"/>
    </location>
</feature>
<dbReference type="HAMAP" id="MF_01241">
    <property type="entry name" value="GlcN6P_deamin"/>
    <property type="match status" value="1"/>
</dbReference>
<dbReference type="InterPro" id="IPR006148">
    <property type="entry name" value="Glc/Gal-6P_isomerase"/>
</dbReference>
<comment type="similarity">
    <text evidence="2">Belongs to the ROK (NagC/XylR) family.</text>
</comment>
<dbReference type="InterPro" id="IPR037171">
    <property type="entry name" value="NagB/RpiA_transferase-like"/>
</dbReference>
<dbReference type="PANTHER" id="PTHR11280:SF5">
    <property type="entry name" value="GLUCOSAMINE-6-PHOSPHATE ISOMERASE"/>
    <property type="match status" value="1"/>
</dbReference>
<evidence type="ECO:0000313" key="8">
    <source>
        <dbReference type="Proteomes" id="UP000824111"/>
    </source>
</evidence>
<dbReference type="InterPro" id="IPR043129">
    <property type="entry name" value="ATPase_NBD"/>
</dbReference>
<name>A0A9D1LVS9_9FIRM</name>
<feature type="domain" description="Glucosamine/galactosamine-6-phosphate isomerase" evidence="6">
    <location>
        <begin position="12"/>
        <end position="226"/>
    </location>
</feature>
<protein>
    <recommendedName>
        <fullName evidence="5">Glucosamine-6-phosphate deaminase</fullName>
        <ecNumber evidence="5">3.5.99.6</ecNumber>
    </recommendedName>
    <alternativeName>
        <fullName evidence="5">GlcN6P deaminase</fullName>
        <shortName evidence="5">GNPDA</shortName>
    </alternativeName>
    <alternativeName>
        <fullName evidence="5">Glucosamine-6-phosphate isomerase</fullName>
    </alternativeName>
</protein>
<dbReference type="PANTHER" id="PTHR11280">
    <property type="entry name" value="GLUCOSAMINE-6-PHOSPHATE ISOMERASE"/>
    <property type="match status" value="1"/>
</dbReference>
<dbReference type="GO" id="GO:0019262">
    <property type="term" value="P:N-acetylneuraminate catabolic process"/>
    <property type="evidence" value="ECO:0007669"/>
    <property type="project" value="UniProtKB-UniRule"/>
</dbReference>
<comment type="catalytic activity">
    <reaction evidence="1 5">
        <text>alpha-D-glucosamine 6-phosphate + H2O = beta-D-fructose 6-phosphate + NH4(+)</text>
        <dbReference type="Rhea" id="RHEA:12172"/>
        <dbReference type="ChEBI" id="CHEBI:15377"/>
        <dbReference type="ChEBI" id="CHEBI:28938"/>
        <dbReference type="ChEBI" id="CHEBI:57634"/>
        <dbReference type="ChEBI" id="CHEBI:75989"/>
        <dbReference type="EC" id="3.5.99.6"/>
    </reaction>
</comment>
<dbReference type="Pfam" id="PF00480">
    <property type="entry name" value="ROK"/>
    <property type="match status" value="1"/>
</dbReference>
<reference evidence="7" key="1">
    <citation type="submission" date="2020-10" db="EMBL/GenBank/DDBJ databases">
        <authorList>
            <person name="Gilroy R."/>
        </authorList>
    </citation>
    <scope>NUCLEOTIDE SEQUENCE</scope>
    <source>
        <strain evidence="7">ChiSjej4B22-9803</strain>
    </source>
</reference>
<comment type="caution">
    <text evidence="7">The sequence shown here is derived from an EMBL/GenBank/DDBJ whole genome shotgun (WGS) entry which is preliminary data.</text>
</comment>
<reference evidence="7" key="2">
    <citation type="journal article" date="2021" name="PeerJ">
        <title>Extensive microbial diversity within the chicken gut microbiome revealed by metagenomics and culture.</title>
        <authorList>
            <person name="Gilroy R."/>
            <person name="Ravi A."/>
            <person name="Getino M."/>
            <person name="Pursley I."/>
            <person name="Horton D.L."/>
            <person name="Alikhan N.F."/>
            <person name="Baker D."/>
            <person name="Gharbi K."/>
            <person name="Hall N."/>
            <person name="Watson M."/>
            <person name="Adriaenssens E.M."/>
            <person name="Foster-Nyarko E."/>
            <person name="Jarju S."/>
            <person name="Secka A."/>
            <person name="Antonio M."/>
            <person name="Oren A."/>
            <person name="Chaudhuri R.R."/>
            <person name="La Ragione R."/>
            <person name="Hildebrand F."/>
            <person name="Pallen M.J."/>
        </authorList>
    </citation>
    <scope>NUCLEOTIDE SEQUENCE</scope>
    <source>
        <strain evidence="7">ChiSjej4B22-9803</strain>
    </source>
</reference>
<dbReference type="Pfam" id="PF01182">
    <property type="entry name" value="Glucosamine_iso"/>
    <property type="match status" value="1"/>
</dbReference>
<dbReference type="GO" id="GO:0006043">
    <property type="term" value="P:glucosamine catabolic process"/>
    <property type="evidence" value="ECO:0007669"/>
    <property type="project" value="TreeGrafter"/>
</dbReference>
<comment type="pathway">
    <text evidence="5">Amino-sugar metabolism; N-acetylneuraminate degradation; D-fructose 6-phosphate from N-acetylneuraminate: step 5/5.</text>
</comment>
<dbReference type="InterPro" id="IPR004547">
    <property type="entry name" value="Glucosamine6P_isomerase"/>
</dbReference>
<dbReference type="GO" id="GO:0005737">
    <property type="term" value="C:cytoplasm"/>
    <property type="evidence" value="ECO:0007669"/>
    <property type="project" value="TreeGrafter"/>
</dbReference>
<dbReference type="Gene3D" id="3.40.50.1360">
    <property type="match status" value="1"/>
</dbReference>
<gene>
    <name evidence="5 7" type="primary">nagB</name>
    <name evidence="7" type="ORF">IAB04_05920</name>
</gene>
<evidence type="ECO:0000259" key="6">
    <source>
        <dbReference type="Pfam" id="PF01182"/>
    </source>
</evidence>
<dbReference type="PROSITE" id="PS01161">
    <property type="entry name" value="GLC_GALNAC_ISOMERASE"/>
    <property type="match status" value="1"/>
</dbReference>
<keyword evidence="3 5" id="KW-0378">Hydrolase</keyword>
<evidence type="ECO:0000313" key="7">
    <source>
        <dbReference type="EMBL" id="HIU48882.1"/>
    </source>
</evidence>
<comment type="similarity">
    <text evidence="5">Belongs to the glucosamine/galactosamine-6-phosphate isomerase family. NagB subfamily.</text>
</comment>
<dbReference type="GO" id="GO:0006046">
    <property type="term" value="P:N-acetylglucosamine catabolic process"/>
    <property type="evidence" value="ECO:0007669"/>
    <property type="project" value="UniProtKB-UniRule"/>
</dbReference>
<keyword evidence="4 5" id="KW-0119">Carbohydrate metabolism</keyword>
<feature type="active site" description="For ring-opening step" evidence="5">
    <location>
        <position position="136"/>
    </location>
</feature>
<comment type="caution">
    <text evidence="5">Lacks conserved residue(s) required for the propagation of feature annotation.</text>
</comment>
<accession>A0A9D1LVS9</accession>
<dbReference type="GO" id="GO:0005975">
    <property type="term" value="P:carbohydrate metabolic process"/>
    <property type="evidence" value="ECO:0007669"/>
    <property type="project" value="InterPro"/>
</dbReference>
<dbReference type="NCBIfam" id="TIGR00502">
    <property type="entry name" value="nagB"/>
    <property type="match status" value="1"/>
</dbReference>
<evidence type="ECO:0000256" key="3">
    <source>
        <dbReference type="ARBA" id="ARBA00022801"/>
    </source>
</evidence>
<dbReference type="GO" id="GO:0004342">
    <property type="term" value="F:glucosamine-6-phosphate deaminase activity"/>
    <property type="evidence" value="ECO:0007669"/>
    <property type="project" value="UniProtKB-UniRule"/>
</dbReference>
<dbReference type="InterPro" id="IPR000600">
    <property type="entry name" value="ROK"/>
</dbReference>
<dbReference type="CDD" id="cd01399">
    <property type="entry name" value="GlcN6P_deaminase"/>
    <property type="match status" value="1"/>
</dbReference>
<comment type="function">
    <text evidence="5">Catalyzes the reversible isomerization-deamination of glucosamine 6-phosphate (GlcN6P) to form fructose 6-phosphate (Fru6P) and ammonium ion.</text>
</comment>
<dbReference type="SUPFAM" id="SSF53067">
    <property type="entry name" value="Actin-like ATPase domain"/>
    <property type="match status" value="1"/>
</dbReference>
<evidence type="ECO:0000256" key="4">
    <source>
        <dbReference type="ARBA" id="ARBA00023277"/>
    </source>
</evidence>
<sequence length="532" mass="57163">MRVIVCENYEELSAKAAGLVAAQITLKPDCILGLATGSTPVGMYGNLIALCQKGDIDFSQVRAFNLDEYYPIKKDNEQSYCRFMYDNLFSKVNIDLKNTYIPNGETDDPVQECERYETLIRDSGGIDLQILGIGQNGHIGFNEPDATLNSRTHLTALTDSTIKANARFFDTYDEVPKHALTMGIATILRAKKIVLLASGANKSRVVSALLNGGINTSIPATMLKTHPDVVLICDRDAYSGARLGVDIGGTNIKFAVVDGGAVQYKSAIKTASSCEAILSDISSEIIRIMGEYHVKNVGIGTPGIIKKGLVTCANLPFDKTPLERLISEKTEVSVCVDNDANCAALGEITFGNTTDCSNIVLVTLGTGIGGGIIMDGQICRSNENIGEIGHMIIQAEGGRACPCGQTGCWERYCSMTALAESAEEYALANKDSILYHLYLENGNKLSGKLIFDAMDRGCPAANTVFDRFLNYLARGIESLANIFGPDAIVLAGGVTVQKDRLLEPLQKKLKKDVRVEISKLQGDAGALGAAML</sequence>
<dbReference type="EMBL" id="DVND01000154">
    <property type="protein sequence ID" value="HIU48882.1"/>
    <property type="molecule type" value="Genomic_DNA"/>
</dbReference>
<proteinExistence type="inferred from homology"/>
<dbReference type="Proteomes" id="UP000824111">
    <property type="component" value="Unassembled WGS sequence"/>
</dbReference>
<dbReference type="Gene3D" id="3.30.420.40">
    <property type="match status" value="2"/>
</dbReference>
<dbReference type="InterPro" id="IPR018321">
    <property type="entry name" value="Glucosamine6P_isomerase_CS"/>
</dbReference>
<evidence type="ECO:0000256" key="5">
    <source>
        <dbReference type="HAMAP-Rule" id="MF_01241"/>
    </source>
</evidence>
<evidence type="ECO:0000256" key="2">
    <source>
        <dbReference type="ARBA" id="ARBA00006479"/>
    </source>
</evidence>